<keyword evidence="5" id="KW-0378">Hydrolase</keyword>
<dbReference type="NCBIfam" id="NF008168">
    <property type="entry name" value="PRK10917.2-2"/>
    <property type="match status" value="1"/>
</dbReference>
<evidence type="ECO:0000259" key="18">
    <source>
        <dbReference type="PROSITE" id="PS51194"/>
    </source>
</evidence>
<keyword evidence="11" id="KW-0413">Isomerase</keyword>
<dbReference type="InterPro" id="IPR014001">
    <property type="entry name" value="Helicase_ATP-bd"/>
</dbReference>
<organism evidence="19">
    <name type="scientific">marine metagenome</name>
    <dbReference type="NCBI Taxonomy" id="408172"/>
    <lineage>
        <taxon>unclassified sequences</taxon>
        <taxon>metagenomes</taxon>
        <taxon>ecological metagenomes</taxon>
    </lineage>
</organism>
<dbReference type="EC" id="5.6.2.4" evidence="13"/>
<dbReference type="GO" id="GO:0006281">
    <property type="term" value="P:DNA repair"/>
    <property type="evidence" value="ECO:0007669"/>
    <property type="project" value="UniProtKB-KW"/>
</dbReference>
<evidence type="ECO:0000256" key="3">
    <source>
        <dbReference type="ARBA" id="ARBA00022741"/>
    </source>
</evidence>
<feature type="domain" description="Helicase ATP-binding" evidence="17">
    <location>
        <begin position="274"/>
        <end position="439"/>
    </location>
</feature>
<evidence type="ECO:0000256" key="4">
    <source>
        <dbReference type="ARBA" id="ARBA00022763"/>
    </source>
</evidence>
<evidence type="ECO:0000256" key="13">
    <source>
        <dbReference type="ARBA" id="ARBA00034808"/>
    </source>
</evidence>
<comment type="catalytic activity">
    <reaction evidence="14">
        <text>ATP + H2O = ADP + phosphate + H(+)</text>
        <dbReference type="Rhea" id="RHEA:13065"/>
        <dbReference type="ChEBI" id="CHEBI:15377"/>
        <dbReference type="ChEBI" id="CHEBI:15378"/>
        <dbReference type="ChEBI" id="CHEBI:30616"/>
        <dbReference type="ChEBI" id="CHEBI:43474"/>
        <dbReference type="ChEBI" id="CHEBI:456216"/>
        <dbReference type="EC" id="5.6.2.4"/>
    </reaction>
</comment>
<evidence type="ECO:0000313" key="19">
    <source>
        <dbReference type="EMBL" id="SUZ60086.1"/>
    </source>
</evidence>
<dbReference type="CDD" id="cd04488">
    <property type="entry name" value="RecG_wedge_OBF"/>
    <property type="match status" value="1"/>
</dbReference>
<reference evidence="19" key="1">
    <citation type="submission" date="2018-05" db="EMBL/GenBank/DDBJ databases">
        <authorList>
            <person name="Lanie J.A."/>
            <person name="Ng W.-L."/>
            <person name="Kazmierczak K.M."/>
            <person name="Andrzejewski T.M."/>
            <person name="Davidsen T.M."/>
            <person name="Wayne K.J."/>
            <person name="Tettelin H."/>
            <person name="Glass J.I."/>
            <person name="Rusch D."/>
            <person name="Podicherti R."/>
            <person name="Tsui H.-C.T."/>
            <person name="Winkler M.E."/>
        </authorList>
    </citation>
    <scope>NUCLEOTIDE SEQUENCE</scope>
</reference>
<dbReference type="InterPro" id="IPR045562">
    <property type="entry name" value="RecG_dom3_C"/>
</dbReference>
<keyword evidence="4" id="KW-0227">DNA damage</keyword>
<dbReference type="SMART" id="SM00490">
    <property type="entry name" value="HELICc"/>
    <property type="match status" value="1"/>
</dbReference>
<dbReference type="Pfam" id="PF00271">
    <property type="entry name" value="Helicase_C"/>
    <property type="match status" value="1"/>
</dbReference>
<dbReference type="Gene3D" id="3.40.50.300">
    <property type="entry name" value="P-loop containing nucleotide triphosphate hydrolases"/>
    <property type="match status" value="2"/>
</dbReference>
<evidence type="ECO:0000256" key="16">
    <source>
        <dbReference type="ARBA" id="ARBA00049819"/>
    </source>
</evidence>
<dbReference type="EMBL" id="UINC01000718">
    <property type="protein sequence ID" value="SUZ60086.1"/>
    <property type="molecule type" value="Genomic_DNA"/>
</dbReference>
<dbReference type="Gene3D" id="2.40.50.140">
    <property type="entry name" value="Nucleic acid-binding proteins"/>
    <property type="match status" value="1"/>
</dbReference>
<keyword evidence="7" id="KW-0067">ATP-binding</keyword>
<dbReference type="GO" id="GO:0016787">
    <property type="term" value="F:hydrolase activity"/>
    <property type="evidence" value="ECO:0007669"/>
    <property type="project" value="UniProtKB-KW"/>
</dbReference>
<sequence length="683" mass="76367">MGTDLIDLKGVGPALVSKLQKLKIHNQYDLLFLLPIRYEDKTSLHKISDLVAGEKALIQGFVVLTTIVYRGRRMLISQLSDDTGIITLRFFHFSKQQARRLAKNTVVRCFGQTRKTASGLEMIHPEYQIINPENPVPLEAGLTPIYPTTEGLQQGRLRKFVRAALEQQIDTIEELLPDSIVKELGLVPLTESLREIHQPSQKNIVNDHESLARKRLIIEELLANQLALKRLKRHTKKEPATVLANRLLKESLIKNLPFKLTKSQARVVEEIEMDLKQNRPMMRLLQGDVGSGKTIVAALAMLIAVGSKQQAALMAPTELLAEQHFNNVVSWFEPLGISVALLKSKLSAKDRRTVFAGVANGTIDIIVGTHALFQPNVVYKNLAFVVVDEQHRFGVEQRLSLMKKSSARNTVPHQLIMTATPIPRTLAMTAYGDLDASIITELPKGRGNIKTIVVPEEKRSQVVDKISKECALGRQSYWVCPLIEESEELNFQAAESTYVFLQEQLKRLSVGLVHGKLSSVKKTKAMENFVNGNTNILVATTVIEVGVDVANSSVMVIENAERLGLTQLHQLRGRIGRGRHESVCILLYKQPLSSVAKERLAAIRATNDGFLIAEKDLQLRGPGELLGTRQKGLIGLRIADIMRDAYLLPAINKLTVNIEQNHPDLIEKIVRRWVGDQLEYRNV</sequence>
<evidence type="ECO:0000256" key="6">
    <source>
        <dbReference type="ARBA" id="ARBA00022806"/>
    </source>
</evidence>
<dbReference type="PANTHER" id="PTHR47964">
    <property type="entry name" value="ATP-DEPENDENT DNA HELICASE HOMOLOG RECG, CHLOROPLASTIC"/>
    <property type="match status" value="1"/>
</dbReference>
<dbReference type="CDD" id="cd17992">
    <property type="entry name" value="DEXHc_RecG"/>
    <property type="match status" value="1"/>
</dbReference>
<dbReference type="NCBIfam" id="TIGR00643">
    <property type="entry name" value="recG"/>
    <property type="match status" value="1"/>
</dbReference>
<comment type="similarity">
    <text evidence="1">Belongs to the helicase family. RecG subfamily.</text>
</comment>
<keyword evidence="9" id="KW-0233">DNA recombination</keyword>
<evidence type="ECO:0000256" key="8">
    <source>
        <dbReference type="ARBA" id="ARBA00023125"/>
    </source>
</evidence>
<evidence type="ECO:0000259" key="17">
    <source>
        <dbReference type="PROSITE" id="PS51192"/>
    </source>
</evidence>
<evidence type="ECO:0000256" key="5">
    <source>
        <dbReference type="ARBA" id="ARBA00022801"/>
    </source>
</evidence>
<dbReference type="AlphaFoldDB" id="A0A381NZL3"/>
<dbReference type="GO" id="GO:0003677">
    <property type="term" value="F:DNA binding"/>
    <property type="evidence" value="ECO:0007669"/>
    <property type="project" value="UniProtKB-KW"/>
</dbReference>
<dbReference type="Pfam" id="PF00270">
    <property type="entry name" value="DEAD"/>
    <property type="match status" value="1"/>
</dbReference>
<dbReference type="SMART" id="SM00487">
    <property type="entry name" value="DEXDc"/>
    <property type="match status" value="1"/>
</dbReference>
<dbReference type="Pfam" id="PF17191">
    <property type="entry name" value="RecG_wedge"/>
    <property type="match status" value="1"/>
</dbReference>
<dbReference type="PROSITE" id="PS51192">
    <property type="entry name" value="HELICASE_ATP_BIND_1"/>
    <property type="match status" value="1"/>
</dbReference>
<evidence type="ECO:0000256" key="14">
    <source>
        <dbReference type="ARBA" id="ARBA00048988"/>
    </source>
</evidence>
<dbReference type="InterPro" id="IPR001650">
    <property type="entry name" value="Helicase_C-like"/>
</dbReference>
<keyword evidence="3" id="KW-0547">Nucleotide-binding</keyword>
<dbReference type="GO" id="GO:0006310">
    <property type="term" value="P:DNA recombination"/>
    <property type="evidence" value="ECO:0007669"/>
    <property type="project" value="UniProtKB-KW"/>
</dbReference>
<protein>
    <recommendedName>
        <fullName evidence="2">ATP-dependent DNA helicase RecG</fullName>
        <ecNumber evidence="13">5.6.2.4</ecNumber>
    </recommendedName>
    <alternativeName>
        <fullName evidence="15">DNA branch migration protein RecG</fullName>
    </alternativeName>
    <alternativeName>
        <fullName evidence="16">Probable DNA 3'-5' helicase RecG</fullName>
    </alternativeName>
</protein>
<evidence type="ECO:0000256" key="9">
    <source>
        <dbReference type="ARBA" id="ARBA00023172"/>
    </source>
</evidence>
<keyword evidence="10" id="KW-0234">DNA repair</keyword>
<evidence type="ECO:0000256" key="1">
    <source>
        <dbReference type="ARBA" id="ARBA00007504"/>
    </source>
</evidence>
<dbReference type="PROSITE" id="PS51194">
    <property type="entry name" value="HELICASE_CTER"/>
    <property type="match status" value="1"/>
</dbReference>
<evidence type="ECO:0000256" key="11">
    <source>
        <dbReference type="ARBA" id="ARBA00023235"/>
    </source>
</evidence>
<dbReference type="InterPro" id="IPR004609">
    <property type="entry name" value="ATP-dep_DNA_helicase_RecG"/>
</dbReference>
<dbReference type="InterPro" id="IPR047112">
    <property type="entry name" value="RecG/Mfd"/>
</dbReference>
<dbReference type="PANTHER" id="PTHR47964:SF1">
    <property type="entry name" value="ATP-DEPENDENT DNA HELICASE HOMOLOG RECG, CHLOROPLASTIC"/>
    <property type="match status" value="1"/>
</dbReference>
<name>A0A381NZL3_9ZZZZ</name>
<proteinExistence type="inferred from homology"/>
<dbReference type="FunFam" id="3.40.50.300:FF:000391">
    <property type="entry name" value="ATP-dependent DNA helicase RecG"/>
    <property type="match status" value="1"/>
</dbReference>
<dbReference type="Pfam" id="PF19833">
    <property type="entry name" value="RecG_dom3_C"/>
    <property type="match status" value="1"/>
</dbReference>
<evidence type="ECO:0000256" key="15">
    <source>
        <dbReference type="ARBA" id="ARBA00049803"/>
    </source>
</evidence>
<dbReference type="InterPro" id="IPR011545">
    <property type="entry name" value="DEAD/DEAH_box_helicase_dom"/>
</dbReference>
<evidence type="ECO:0000256" key="10">
    <source>
        <dbReference type="ARBA" id="ARBA00023204"/>
    </source>
</evidence>
<comment type="catalytic activity">
    <reaction evidence="12">
        <text>Couples ATP hydrolysis with the unwinding of duplex DNA by translocating in the 3'-5' direction.</text>
        <dbReference type="EC" id="5.6.2.4"/>
    </reaction>
</comment>
<dbReference type="NCBIfam" id="NF008165">
    <property type="entry name" value="PRK10917.1-3"/>
    <property type="match status" value="1"/>
</dbReference>
<gene>
    <name evidence="19" type="ORF">METZ01_LOCUS12940</name>
</gene>
<dbReference type="GO" id="GO:0043138">
    <property type="term" value="F:3'-5' DNA helicase activity"/>
    <property type="evidence" value="ECO:0007669"/>
    <property type="project" value="UniProtKB-EC"/>
</dbReference>
<keyword evidence="6" id="KW-0347">Helicase</keyword>
<accession>A0A381NZL3</accession>
<evidence type="ECO:0000256" key="2">
    <source>
        <dbReference type="ARBA" id="ARBA00017846"/>
    </source>
</evidence>
<dbReference type="NCBIfam" id="NF008163">
    <property type="entry name" value="PRK10917.1-1"/>
    <property type="match status" value="1"/>
</dbReference>
<dbReference type="GO" id="GO:0005524">
    <property type="term" value="F:ATP binding"/>
    <property type="evidence" value="ECO:0007669"/>
    <property type="project" value="UniProtKB-KW"/>
</dbReference>
<dbReference type="InterPro" id="IPR033454">
    <property type="entry name" value="RecG_wedge"/>
</dbReference>
<evidence type="ECO:0000256" key="7">
    <source>
        <dbReference type="ARBA" id="ARBA00022840"/>
    </source>
</evidence>
<keyword evidence="8" id="KW-0238">DNA-binding</keyword>
<feature type="domain" description="Helicase C-terminal" evidence="18">
    <location>
        <begin position="458"/>
        <end position="618"/>
    </location>
</feature>
<dbReference type="SUPFAM" id="SSF52540">
    <property type="entry name" value="P-loop containing nucleoside triphosphate hydrolases"/>
    <property type="match status" value="2"/>
</dbReference>
<dbReference type="SUPFAM" id="SSF50249">
    <property type="entry name" value="Nucleic acid-binding proteins"/>
    <property type="match status" value="1"/>
</dbReference>
<evidence type="ECO:0000256" key="12">
    <source>
        <dbReference type="ARBA" id="ARBA00034617"/>
    </source>
</evidence>
<dbReference type="InterPro" id="IPR027417">
    <property type="entry name" value="P-loop_NTPase"/>
</dbReference>
<dbReference type="InterPro" id="IPR012340">
    <property type="entry name" value="NA-bd_OB-fold"/>
</dbReference>